<dbReference type="RefSeq" id="WP_210310806.1">
    <property type="nucleotide sequence ID" value="NZ_CABFWE030000002.1"/>
</dbReference>
<evidence type="ECO:0000313" key="2">
    <source>
        <dbReference type="EMBL" id="CAD7026080.1"/>
    </source>
</evidence>
<name>A0ABN7JH65_9HYPH</name>
<accession>A0ABN7JH65</accession>
<keyword evidence="3" id="KW-1185">Reference proteome</keyword>
<comment type="caution">
    <text evidence="2">The sequence shown here is derived from an EMBL/GenBank/DDBJ whole genome shotgun (WGS) entry which is preliminary data.</text>
</comment>
<dbReference type="Proteomes" id="UP000601041">
    <property type="component" value="Unassembled WGS sequence"/>
</dbReference>
<proteinExistence type="predicted"/>
<sequence>MKFDTILPGEPMFDMAIADGQASYRFSGHETFACRYAWLPKAYRAIAADPGIFFDEDAAMVELGIGKNMVRSLRFWVDAMGIARPAADRTHTITELGHTIFGAEGCDPFLEDTRTLWLLHWNLSSAVTPGLFAWHYLLGAWPYAEFSRSEALAAFLRQSQRLGYSHSSVTLSQHLDVFLHTYQSARSSRVGIEDSLDGPLVELRLLQQTGERRGEAGRREPVYAFRKEPKPEISNDLFAYAVLDYWDRVASGEKTLLVRNILSAPGAPGQSFKLPEDDVRARLEALSRDRRYGLTYRPSAIQGLLTRDTNQKASARAIYKNEAILNG</sequence>
<protein>
    <recommendedName>
        <fullName evidence="1">DUF4007 domain-containing protein</fullName>
    </recommendedName>
</protein>
<dbReference type="InterPro" id="IPR025248">
    <property type="entry name" value="DUF4007"/>
</dbReference>
<gene>
    <name evidence="2" type="ORF">RHAB21_01233</name>
</gene>
<evidence type="ECO:0000313" key="3">
    <source>
        <dbReference type="Proteomes" id="UP000601041"/>
    </source>
</evidence>
<organism evidence="2 3">
    <name type="scientific">Pseudorhizobium halotolerans</name>
    <dbReference type="NCBI Taxonomy" id="1233081"/>
    <lineage>
        <taxon>Bacteria</taxon>
        <taxon>Pseudomonadati</taxon>
        <taxon>Pseudomonadota</taxon>
        <taxon>Alphaproteobacteria</taxon>
        <taxon>Hyphomicrobiales</taxon>
        <taxon>Rhizobiaceae</taxon>
        <taxon>Rhizobium/Agrobacterium group</taxon>
        <taxon>Pseudorhizobium</taxon>
    </lineage>
</organism>
<evidence type="ECO:0000259" key="1">
    <source>
        <dbReference type="Pfam" id="PF13182"/>
    </source>
</evidence>
<dbReference type="EMBL" id="CABFWE030000002">
    <property type="protein sequence ID" value="CAD7026080.1"/>
    <property type="molecule type" value="Genomic_DNA"/>
</dbReference>
<reference evidence="2 3" key="1">
    <citation type="submission" date="2020-11" db="EMBL/GenBank/DDBJ databases">
        <authorList>
            <person name="Lassalle F."/>
        </authorList>
    </citation>
    <scope>NUCLEOTIDE SEQUENCE [LARGE SCALE GENOMIC DNA]</scope>
    <source>
        <strain evidence="2 3">AB21</strain>
    </source>
</reference>
<dbReference type="Pfam" id="PF13182">
    <property type="entry name" value="DUF4007"/>
    <property type="match status" value="1"/>
</dbReference>
<feature type="domain" description="DUF4007" evidence="1">
    <location>
        <begin position="26"/>
        <end position="318"/>
    </location>
</feature>